<comment type="caution">
    <text evidence="2">Lacks conserved residue(s) required for the propagation of feature annotation.</text>
</comment>
<evidence type="ECO:0000256" key="3">
    <source>
        <dbReference type="PIRNR" id="PIRNR002070"/>
    </source>
</evidence>
<accession>A0ABY5TUQ5</accession>
<name>A0ABY5TUQ5_9BACT</name>
<dbReference type="SUPFAM" id="SSF50249">
    <property type="entry name" value="Nucleic acid-binding proteins"/>
    <property type="match status" value="1"/>
</dbReference>
<keyword evidence="6" id="KW-1185">Reference proteome</keyword>
<dbReference type="GO" id="GO:0003677">
    <property type="term" value="F:DNA binding"/>
    <property type="evidence" value="ECO:0007669"/>
    <property type="project" value="UniProtKB-KW"/>
</dbReference>
<evidence type="ECO:0000313" key="5">
    <source>
        <dbReference type="EMBL" id="UWD33985.1"/>
    </source>
</evidence>
<dbReference type="EMBL" id="CP103423">
    <property type="protein sequence ID" value="UWD33985.1"/>
    <property type="molecule type" value="Genomic_DNA"/>
</dbReference>
<sequence>MNKVLLIGRIANDLVLNKTKSNISFLRLTLAVTRKYTSNDGSEVTDFIPVVCWRGTAEFLAKNAIKGTRISVEGSFVTNNFVNSQGQNISSNEVSADNVSILESKSEIEKRKNNSNSSHFQKNIMENNDSSPTFSVSKNQINDSPLKENEDDLSEDEEVDWNIESFL</sequence>
<gene>
    <name evidence="5" type="primary">ssb</name>
    <name evidence="5" type="ORF">NX772_02655</name>
</gene>
<proteinExistence type="inferred from homology"/>
<dbReference type="Gene3D" id="2.40.50.140">
    <property type="entry name" value="Nucleic acid-binding proteins"/>
    <property type="match status" value="1"/>
</dbReference>
<reference evidence="5" key="1">
    <citation type="submission" date="2022-08" db="EMBL/GenBank/DDBJ databases">
        <title>Complete genome sequence of Mycoplasma molare type strain H 542.</title>
        <authorList>
            <person name="Spergser J."/>
        </authorList>
    </citation>
    <scope>NUCLEOTIDE SEQUENCE</scope>
    <source>
        <strain evidence="5">H 542</strain>
    </source>
</reference>
<feature type="compositionally biased region" description="Acidic residues" evidence="4">
    <location>
        <begin position="149"/>
        <end position="161"/>
    </location>
</feature>
<dbReference type="Proteomes" id="UP001058364">
    <property type="component" value="Chromosome"/>
</dbReference>
<dbReference type="InterPro" id="IPR011344">
    <property type="entry name" value="ssDNA-bd"/>
</dbReference>
<dbReference type="CDD" id="cd04496">
    <property type="entry name" value="SSB_OBF"/>
    <property type="match status" value="1"/>
</dbReference>
<dbReference type="PANTHER" id="PTHR10302">
    <property type="entry name" value="SINGLE-STRANDED DNA-BINDING PROTEIN"/>
    <property type="match status" value="1"/>
</dbReference>
<dbReference type="PANTHER" id="PTHR10302:SF27">
    <property type="entry name" value="SINGLE-STRANDED DNA-BINDING PROTEIN"/>
    <property type="match status" value="1"/>
</dbReference>
<evidence type="ECO:0000313" key="6">
    <source>
        <dbReference type="Proteomes" id="UP001058364"/>
    </source>
</evidence>
<feature type="compositionally biased region" description="Polar residues" evidence="4">
    <location>
        <begin position="114"/>
        <end position="143"/>
    </location>
</feature>
<dbReference type="Pfam" id="PF00436">
    <property type="entry name" value="SSB"/>
    <property type="match status" value="1"/>
</dbReference>
<dbReference type="PIRSF" id="PIRSF002070">
    <property type="entry name" value="SSB"/>
    <property type="match status" value="1"/>
</dbReference>
<evidence type="ECO:0000256" key="1">
    <source>
        <dbReference type="ARBA" id="ARBA00023125"/>
    </source>
</evidence>
<dbReference type="HAMAP" id="MF_00984">
    <property type="entry name" value="SSB"/>
    <property type="match status" value="1"/>
</dbReference>
<evidence type="ECO:0000256" key="4">
    <source>
        <dbReference type="SAM" id="MobiDB-lite"/>
    </source>
</evidence>
<comment type="subunit">
    <text evidence="2">Homotetramer.</text>
</comment>
<dbReference type="InterPro" id="IPR012340">
    <property type="entry name" value="NA-bd_OB-fold"/>
</dbReference>
<dbReference type="RefSeq" id="WP_051542176.1">
    <property type="nucleotide sequence ID" value="NZ_CP103423.1"/>
</dbReference>
<dbReference type="InterPro" id="IPR000424">
    <property type="entry name" value="Primosome_PriB/ssb"/>
</dbReference>
<keyword evidence="1 2" id="KW-0238">DNA-binding</keyword>
<organism evidence="5 6">
    <name type="scientific">Mesomycoplasma molare</name>
    <dbReference type="NCBI Taxonomy" id="171288"/>
    <lineage>
        <taxon>Bacteria</taxon>
        <taxon>Bacillati</taxon>
        <taxon>Mycoplasmatota</taxon>
        <taxon>Mycoplasmoidales</taxon>
        <taxon>Metamycoplasmataceae</taxon>
        <taxon>Mesomycoplasma</taxon>
    </lineage>
</organism>
<dbReference type="NCBIfam" id="TIGR00621">
    <property type="entry name" value="ssb"/>
    <property type="match status" value="1"/>
</dbReference>
<dbReference type="PROSITE" id="PS50935">
    <property type="entry name" value="SSB"/>
    <property type="match status" value="1"/>
</dbReference>
<feature type="region of interest" description="Disordered" evidence="4">
    <location>
        <begin position="107"/>
        <end position="167"/>
    </location>
</feature>
<protein>
    <recommendedName>
        <fullName evidence="2 3">Single-stranded DNA-binding protein</fullName>
        <shortName evidence="2">SSB</shortName>
    </recommendedName>
</protein>
<evidence type="ECO:0000256" key="2">
    <source>
        <dbReference type="HAMAP-Rule" id="MF_00984"/>
    </source>
</evidence>